<sequence length="148" mass="16734">METWPESVIRRFRAVPENPRENDLYGPWNKLLSCLFPPASDFTVAPQSYILTTSRQTADFVVEYEVHYKNIPVLIVEIKPPGNLRLPSAREEADLQIRRRIRDLSSDCLHPTLHAVSAFGTRLAFYEMTLLPLIGGAATSCKMMDGKG</sequence>
<protein>
    <recommendedName>
        <fullName evidence="3">TnsA endonuclease N-terminal domain-containing protein</fullName>
    </recommendedName>
</protein>
<name>A0AAV9Z4K0_9AGAR</name>
<gene>
    <name evidence="1" type="ORF">R3P38DRAFT_3142963</name>
</gene>
<evidence type="ECO:0008006" key="3">
    <source>
        <dbReference type="Google" id="ProtNLM"/>
    </source>
</evidence>
<reference evidence="1 2" key="1">
    <citation type="journal article" date="2024" name="J Genomics">
        <title>Draft genome sequencing and assembly of Favolaschia claudopus CIRM-BRFM 2984 isolated from oak limbs.</title>
        <authorList>
            <person name="Navarro D."/>
            <person name="Drula E."/>
            <person name="Chaduli D."/>
            <person name="Cazenave R."/>
            <person name="Ahrendt S."/>
            <person name="Wang J."/>
            <person name="Lipzen A."/>
            <person name="Daum C."/>
            <person name="Barry K."/>
            <person name="Grigoriev I.V."/>
            <person name="Favel A."/>
            <person name="Rosso M.N."/>
            <person name="Martin F."/>
        </authorList>
    </citation>
    <scope>NUCLEOTIDE SEQUENCE [LARGE SCALE GENOMIC DNA]</scope>
    <source>
        <strain evidence="1 2">CIRM-BRFM 2984</strain>
    </source>
</reference>
<accession>A0AAV9Z4K0</accession>
<proteinExistence type="predicted"/>
<dbReference type="EMBL" id="JAWWNJ010000213">
    <property type="protein sequence ID" value="KAK6971404.1"/>
    <property type="molecule type" value="Genomic_DNA"/>
</dbReference>
<evidence type="ECO:0000313" key="2">
    <source>
        <dbReference type="Proteomes" id="UP001362999"/>
    </source>
</evidence>
<dbReference type="AlphaFoldDB" id="A0AAV9Z4K0"/>
<comment type="caution">
    <text evidence="1">The sequence shown here is derived from an EMBL/GenBank/DDBJ whole genome shotgun (WGS) entry which is preliminary data.</text>
</comment>
<organism evidence="1 2">
    <name type="scientific">Favolaschia claudopus</name>
    <dbReference type="NCBI Taxonomy" id="2862362"/>
    <lineage>
        <taxon>Eukaryota</taxon>
        <taxon>Fungi</taxon>
        <taxon>Dikarya</taxon>
        <taxon>Basidiomycota</taxon>
        <taxon>Agaricomycotina</taxon>
        <taxon>Agaricomycetes</taxon>
        <taxon>Agaricomycetidae</taxon>
        <taxon>Agaricales</taxon>
        <taxon>Marasmiineae</taxon>
        <taxon>Mycenaceae</taxon>
        <taxon>Favolaschia</taxon>
    </lineage>
</organism>
<keyword evidence="2" id="KW-1185">Reference proteome</keyword>
<dbReference type="Proteomes" id="UP001362999">
    <property type="component" value="Unassembled WGS sequence"/>
</dbReference>
<evidence type="ECO:0000313" key="1">
    <source>
        <dbReference type="EMBL" id="KAK6971404.1"/>
    </source>
</evidence>